<comment type="caution">
    <text evidence="1">The sequence shown here is derived from an EMBL/GenBank/DDBJ whole genome shotgun (WGS) entry which is preliminary data.</text>
</comment>
<dbReference type="EMBL" id="PPTO01000004">
    <property type="protein sequence ID" value="RDB59837.1"/>
    <property type="molecule type" value="Genomic_DNA"/>
</dbReference>
<accession>A0A369LME3</accession>
<reference evidence="1 2" key="1">
    <citation type="journal article" date="2018" name="Elife">
        <title>Discovery and characterization of a prevalent human gut bacterial enzyme sufficient for the inactivation of a family of plant toxins.</title>
        <authorList>
            <person name="Koppel N."/>
            <person name="Bisanz J.E."/>
            <person name="Pandelia M.E."/>
            <person name="Turnbaugh P.J."/>
            <person name="Balskus E.P."/>
        </authorList>
    </citation>
    <scope>NUCLEOTIDE SEQUENCE [LARGE SCALE GENOMIC DNA]</scope>
    <source>
        <strain evidence="1 2">OB21 GAM31</strain>
    </source>
</reference>
<protein>
    <submittedName>
        <fullName evidence="1">Uncharacterized protein</fullName>
    </submittedName>
</protein>
<dbReference type="Proteomes" id="UP000253975">
    <property type="component" value="Unassembled WGS sequence"/>
</dbReference>
<evidence type="ECO:0000313" key="2">
    <source>
        <dbReference type="Proteomes" id="UP000253975"/>
    </source>
</evidence>
<organism evidence="1 2">
    <name type="scientific">Slackia isoflavoniconvertens</name>
    <dbReference type="NCBI Taxonomy" id="572010"/>
    <lineage>
        <taxon>Bacteria</taxon>
        <taxon>Bacillati</taxon>
        <taxon>Actinomycetota</taxon>
        <taxon>Coriobacteriia</taxon>
        <taxon>Eggerthellales</taxon>
        <taxon>Eggerthellaceae</taxon>
        <taxon>Slackia</taxon>
    </lineage>
</organism>
<gene>
    <name evidence="1" type="ORF">C1881_03935</name>
</gene>
<dbReference type="RefSeq" id="WP_114615229.1">
    <property type="nucleotide sequence ID" value="NZ_PPTO01000004.1"/>
</dbReference>
<dbReference type="AlphaFoldDB" id="A0A369LME3"/>
<name>A0A369LME3_9ACTN</name>
<evidence type="ECO:0000313" key="1">
    <source>
        <dbReference type="EMBL" id="RDB59837.1"/>
    </source>
</evidence>
<proteinExistence type="predicted"/>
<sequence>MMRYKSAGGNPFGWLSEPAQALVHHFIRSTALDFYRGWVRGGEAVPVDEAAGLLADMTCNGAEGLMR</sequence>